<dbReference type="EMBL" id="KN825041">
    <property type="protein sequence ID" value="KIK95453.1"/>
    <property type="molecule type" value="Genomic_DNA"/>
</dbReference>
<dbReference type="InParanoid" id="A0A0D0DRC3"/>
<gene>
    <name evidence="1" type="ORF">PAXRUDRAFT_140660</name>
</gene>
<evidence type="ECO:0000313" key="2">
    <source>
        <dbReference type="Proteomes" id="UP000054538"/>
    </source>
</evidence>
<dbReference type="OrthoDB" id="3359487at2759"/>
<reference evidence="1 2" key="1">
    <citation type="submission" date="2014-04" db="EMBL/GenBank/DDBJ databases">
        <authorList>
            <consortium name="DOE Joint Genome Institute"/>
            <person name="Kuo A."/>
            <person name="Kohler A."/>
            <person name="Jargeat P."/>
            <person name="Nagy L.G."/>
            <person name="Floudas D."/>
            <person name="Copeland A."/>
            <person name="Barry K.W."/>
            <person name="Cichocki N."/>
            <person name="Veneault-Fourrey C."/>
            <person name="LaButti K."/>
            <person name="Lindquist E.A."/>
            <person name="Lipzen A."/>
            <person name="Lundell T."/>
            <person name="Morin E."/>
            <person name="Murat C."/>
            <person name="Sun H."/>
            <person name="Tunlid A."/>
            <person name="Henrissat B."/>
            <person name="Grigoriev I.V."/>
            <person name="Hibbett D.S."/>
            <person name="Martin F."/>
            <person name="Nordberg H.P."/>
            <person name="Cantor M.N."/>
            <person name="Hua S.X."/>
        </authorList>
    </citation>
    <scope>NUCLEOTIDE SEQUENCE [LARGE SCALE GENOMIC DNA]</scope>
    <source>
        <strain evidence="1 2">Ve08.2h10</strain>
    </source>
</reference>
<feature type="non-terminal residue" evidence="1">
    <location>
        <position position="1"/>
    </location>
</feature>
<proteinExistence type="predicted"/>
<sequence>IVLHPRHKLSYFKNVNWEESWIDTTKKLVKDVFKRLYTTEETDNQDGLGEDTPKLKEVHNWLLTIACALTNAYIICRTISSTPWLPWPHPNPLTY</sequence>
<dbReference type="Proteomes" id="UP000054538">
    <property type="component" value="Unassembled WGS sequence"/>
</dbReference>
<organism evidence="1 2">
    <name type="scientific">Paxillus rubicundulus Ve08.2h10</name>
    <dbReference type="NCBI Taxonomy" id="930991"/>
    <lineage>
        <taxon>Eukaryota</taxon>
        <taxon>Fungi</taxon>
        <taxon>Dikarya</taxon>
        <taxon>Basidiomycota</taxon>
        <taxon>Agaricomycotina</taxon>
        <taxon>Agaricomycetes</taxon>
        <taxon>Agaricomycetidae</taxon>
        <taxon>Boletales</taxon>
        <taxon>Paxilineae</taxon>
        <taxon>Paxillaceae</taxon>
        <taxon>Paxillus</taxon>
    </lineage>
</organism>
<keyword evidence="2" id="KW-1185">Reference proteome</keyword>
<protein>
    <submittedName>
        <fullName evidence="1">Uncharacterized protein</fullName>
    </submittedName>
</protein>
<reference evidence="2" key="2">
    <citation type="submission" date="2015-01" db="EMBL/GenBank/DDBJ databases">
        <title>Evolutionary Origins and Diversification of the Mycorrhizal Mutualists.</title>
        <authorList>
            <consortium name="DOE Joint Genome Institute"/>
            <consortium name="Mycorrhizal Genomics Consortium"/>
            <person name="Kohler A."/>
            <person name="Kuo A."/>
            <person name="Nagy L.G."/>
            <person name="Floudas D."/>
            <person name="Copeland A."/>
            <person name="Barry K.W."/>
            <person name="Cichocki N."/>
            <person name="Veneault-Fourrey C."/>
            <person name="LaButti K."/>
            <person name="Lindquist E.A."/>
            <person name="Lipzen A."/>
            <person name="Lundell T."/>
            <person name="Morin E."/>
            <person name="Murat C."/>
            <person name="Riley R."/>
            <person name="Ohm R."/>
            <person name="Sun H."/>
            <person name="Tunlid A."/>
            <person name="Henrissat B."/>
            <person name="Grigoriev I.V."/>
            <person name="Hibbett D.S."/>
            <person name="Martin F."/>
        </authorList>
    </citation>
    <scope>NUCLEOTIDE SEQUENCE [LARGE SCALE GENOMIC DNA]</scope>
    <source>
        <strain evidence="2">Ve08.2h10</strain>
    </source>
</reference>
<dbReference type="AlphaFoldDB" id="A0A0D0DRC3"/>
<accession>A0A0D0DRC3</accession>
<evidence type="ECO:0000313" key="1">
    <source>
        <dbReference type="EMBL" id="KIK95453.1"/>
    </source>
</evidence>
<dbReference type="HOGENOM" id="CLU_2378451_0_0_1"/>
<name>A0A0D0DRC3_9AGAM</name>